<dbReference type="NCBIfam" id="TIGR02970">
    <property type="entry name" value="succ_dehyd_cytB"/>
    <property type="match status" value="1"/>
</dbReference>
<evidence type="ECO:0000256" key="10">
    <source>
        <dbReference type="ARBA" id="ARBA00023136"/>
    </source>
</evidence>
<evidence type="ECO:0000256" key="1">
    <source>
        <dbReference type="ARBA" id="ARBA00004050"/>
    </source>
</evidence>
<feature type="binding site" description="axial binding residue" evidence="12">
    <location>
        <position position="80"/>
    </location>
    <ligand>
        <name>heme</name>
        <dbReference type="ChEBI" id="CHEBI:30413"/>
        <note>ligand shared with second transmembrane subunit</note>
    </ligand>
    <ligandPart>
        <name>Fe</name>
        <dbReference type="ChEBI" id="CHEBI:18248"/>
    </ligandPart>
</feature>
<feature type="transmembrane region" description="Helical" evidence="13">
    <location>
        <begin position="20"/>
        <end position="44"/>
    </location>
</feature>
<name>A0A0W0TFR3_LEGER</name>
<comment type="function">
    <text evidence="1">Membrane-anchoring subunit of succinate dehydrogenase (SDH).</text>
</comment>
<evidence type="ECO:0000256" key="9">
    <source>
        <dbReference type="ARBA" id="ARBA00023004"/>
    </source>
</evidence>
<keyword evidence="9 12" id="KW-0408">Iron</keyword>
<dbReference type="RefSeq" id="WP_058527638.1">
    <property type="nucleotide sequence ID" value="NZ_CAAAHY010000013.1"/>
</dbReference>
<dbReference type="PIRSF" id="PIRSF000178">
    <property type="entry name" value="SDH_cyt_b560"/>
    <property type="match status" value="1"/>
</dbReference>
<dbReference type="PANTHER" id="PTHR10978">
    <property type="entry name" value="SUCCINATE DEHYDROGENASE CYTOCHROME B560 SUBUNIT"/>
    <property type="match status" value="1"/>
</dbReference>
<dbReference type="SUPFAM" id="SSF81343">
    <property type="entry name" value="Fumarate reductase respiratory complex transmembrane subunits"/>
    <property type="match status" value="1"/>
</dbReference>
<keyword evidence="15" id="KW-1185">Reference proteome</keyword>
<dbReference type="PATRIC" id="fig|448.7.peg.2676"/>
<proteinExistence type="inferred from homology"/>
<evidence type="ECO:0000256" key="4">
    <source>
        <dbReference type="ARBA" id="ARBA00020076"/>
    </source>
</evidence>
<dbReference type="EMBL" id="LNYA01000034">
    <property type="protein sequence ID" value="KTC94384.1"/>
    <property type="molecule type" value="Genomic_DNA"/>
</dbReference>
<evidence type="ECO:0000256" key="7">
    <source>
        <dbReference type="ARBA" id="ARBA00022723"/>
    </source>
</evidence>
<feature type="transmembrane region" description="Helical" evidence="13">
    <location>
        <begin position="105"/>
        <end position="123"/>
    </location>
</feature>
<dbReference type="Proteomes" id="UP000054773">
    <property type="component" value="Unassembled WGS sequence"/>
</dbReference>
<sequence>MNKKRPVNLDLRTLKFPPMAIASILHRISGMVLFLLLPVMMYFLDLSLRNAGTFNNLQATLAHPLCKLTLWAFLAAWTYHLLAGIRHMLMDLGFGEHLESGRRSAVSVIILSVLFSLLLGVWIW</sequence>
<dbReference type="OrthoDB" id="9799441at2"/>
<dbReference type="STRING" id="448.Lery_2551"/>
<comment type="caution">
    <text evidence="14">The sequence shown here is derived from an EMBL/GenBank/DDBJ whole genome shotgun (WGS) entry which is preliminary data.</text>
</comment>
<evidence type="ECO:0000256" key="5">
    <source>
        <dbReference type="ARBA" id="ARBA00022617"/>
    </source>
</evidence>
<keyword evidence="5 12" id="KW-0349">Heme</keyword>
<dbReference type="AlphaFoldDB" id="A0A0W0TFR3"/>
<feature type="transmembrane region" description="Helical" evidence="13">
    <location>
        <begin position="65"/>
        <end position="85"/>
    </location>
</feature>
<keyword evidence="6 13" id="KW-0812">Transmembrane</keyword>
<dbReference type="PROSITE" id="PS01001">
    <property type="entry name" value="SDH_CYT_2"/>
    <property type="match status" value="1"/>
</dbReference>
<gene>
    <name evidence="14" type="ORF">Lery_2551</name>
</gene>
<dbReference type="Pfam" id="PF01127">
    <property type="entry name" value="Sdh_cyt"/>
    <property type="match status" value="1"/>
</dbReference>
<evidence type="ECO:0000256" key="6">
    <source>
        <dbReference type="ARBA" id="ARBA00022692"/>
    </source>
</evidence>
<dbReference type="GO" id="GO:0046872">
    <property type="term" value="F:metal ion binding"/>
    <property type="evidence" value="ECO:0007669"/>
    <property type="project" value="UniProtKB-KW"/>
</dbReference>
<evidence type="ECO:0000313" key="15">
    <source>
        <dbReference type="Proteomes" id="UP000054773"/>
    </source>
</evidence>
<dbReference type="InterPro" id="IPR018495">
    <property type="entry name" value="Succ_DH_cyt_bsu_CS"/>
</dbReference>
<dbReference type="InterPro" id="IPR034804">
    <property type="entry name" value="SQR/QFR_C/D"/>
</dbReference>
<dbReference type="GO" id="GO:0005886">
    <property type="term" value="C:plasma membrane"/>
    <property type="evidence" value="ECO:0007669"/>
    <property type="project" value="TreeGrafter"/>
</dbReference>
<keyword evidence="10 13" id="KW-0472">Membrane</keyword>
<dbReference type="CDD" id="cd03499">
    <property type="entry name" value="SQR_TypeC_SdhC"/>
    <property type="match status" value="1"/>
</dbReference>
<dbReference type="PANTHER" id="PTHR10978:SF5">
    <property type="entry name" value="SUCCINATE DEHYDROGENASE CYTOCHROME B560 SUBUNIT, MITOCHONDRIAL"/>
    <property type="match status" value="1"/>
</dbReference>
<comment type="subunit">
    <text evidence="11">Part of an enzyme complex containing four subunits: a flavoprotein, an iron-sulfur protein, plus two membrane-anchoring proteins, SdhC and SdhD. The complex can form homotrimers.</text>
</comment>
<organism evidence="14 15">
    <name type="scientific">Legionella erythra</name>
    <dbReference type="NCBI Taxonomy" id="448"/>
    <lineage>
        <taxon>Bacteria</taxon>
        <taxon>Pseudomonadati</taxon>
        <taxon>Pseudomonadota</taxon>
        <taxon>Gammaproteobacteria</taxon>
        <taxon>Legionellales</taxon>
        <taxon>Legionellaceae</taxon>
        <taxon>Legionella</taxon>
    </lineage>
</organism>
<dbReference type="InterPro" id="IPR000701">
    <property type="entry name" value="SuccDH_FuR_B_TM-su"/>
</dbReference>
<evidence type="ECO:0000256" key="8">
    <source>
        <dbReference type="ARBA" id="ARBA00022989"/>
    </source>
</evidence>
<evidence type="ECO:0000256" key="13">
    <source>
        <dbReference type="SAM" id="Phobius"/>
    </source>
</evidence>
<comment type="cofactor">
    <cofactor evidence="12">
        <name>heme</name>
        <dbReference type="ChEBI" id="CHEBI:30413"/>
    </cofactor>
    <text evidence="12">The heme is bound between the two transmembrane subunits.</text>
</comment>
<evidence type="ECO:0000256" key="2">
    <source>
        <dbReference type="ARBA" id="ARBA00004141"/>
    </source>
</evidence>
<dbReference type="PROSITE" id="PS01000">
    <property type="entry name" value="SDH_CYT_1"/>
    <property type="match status" value="1"/>
</dbReference>
<evidence type="ECO:0000256" key="11">
    <source>
        <dbReference type="ARBA" id="ARBA00025912"/>
    </source>
</evidence>
<evidence type="ECO:0000256" key="12">
    <source>
        <dbReference type="PIRSR" id="PIRSR000178-1"/>
    </source>
</evidence>
<dbReference type="GO" id="GO:0006099">
    <property type="term" value="P:tricarboxylic acid cycle"/>
    <property type="evidence" value="ECO:0007669"/>
    <property type="project" value="InterPro"/>
</dbReference>
<evidence type="ECO:0000256" key="3">
    <source>
        <dbReference type="ARBA" id="ARBA00007244"/>
    </source>
</evidence>
<reference evidence="14 15" key="1">
    <citation type="submission" date="2015-11" db="EMBL/GenBank/DDBJ databases">
        <title>Genomic analysis of 38 Legionella species identifies large and diverse effector repertoires.</title>
        <authorList>
            <person name="Burstein D."/>
            <person name="Amaro F."/>
            <person name="Zusman T."/>
            <person name="Lifshitz Z."/>
            <person name="Cohen O."/>
            <person name="Gilbert J.A."/>
            <person name="Pupko T."/>
            <person name="Shuman H.A."/>
            <person name="Segal G."/>
        </authorList>
    </citation>
    <scope>NUCLEOTIDE SEQUENCE [LARGE SCALE GENOMIC DNA]</scope>
    <source>
        <strain evidence="14 15">SE-32A-C8</strain>
    </source>
</reference>
<dbReference type="Gene3D" id="1.20.1300.10">
    <property type="entry name" value="Fumarate reductase/succinate dehydrogenase, transmembrane subunit"/>
    <property type="match status" value="1"/>
</dbReference>
<dbReference type="InterPro" id="IPR014314">
    <property type="entry name" value="Succ_DH_cytb556"/>
</dbReference>
<protein>
    <recommendedName>
        <fullName evidence="4">Succinate dehydrogenase cytochrome b556 subunit</fullName>
    </recommendedName>
</protein>
<comment type="similarity">
    <text evidence="3">Belongs to the cytochrome b560 family.</text>
</comment>
<dbReference type="GO" id="GO:0009055">
    <property type="term" value="F:electron transfer activity"/>
    <property type="evidence" value="ECO:0007669"/>
    <property type="project" value="InterPro"/>
</dbReference>
<keyword evidence="8 13" id="KW-1133">Transmembrane helix</keyword>
<comment type="subcellular location">
    <subcellularLocation>
        <location evidence="2">Membrane</location>
        <topology evidence="2">Multi-pass membrane protein</topology>
    </subcellularLocation>
</comment>
<keyword evidence="7 12" id="KW-0479">Metal-binding</keyword>
<evidence type="ECO:0000313" key="14">
    <source>
        <dbReference type="EMBL" id="KTC94384.1"/>
    </source>
</evidence>
<accession>A0A0W0TFR3</accession>